<organism evidence="1">
    <name type="scientific">marine sediment metagenome</name>
    <dbReference type="NCBI Taxonomy" id="412755"/>
    <lineage>
        <taxon>unclassified sequences</taxon>
        <taxon>metagenomes</taxon>
        <taxon>ecological metagenomes</taxon>
    </lineage>
</organism>
<name>A0A0F9R9Y7_9ZZZZ</name>
<accession>A0A0F9R9Y7</accession>
<reference evidence="1" key="1">
    <citation type="journal article" date="2015" name="Nature">
        <title>Complex archaea that bridge the gap between prokaryotes and eukaryotes.</title>
        <authorList>
            <person name="Spang A."/>
            <person name="Saw J.H."/>
            <person name="Jorgensen S.L."/>
            <person name="Zaremba-Niedzwiedzka K."/>
            <person name="Martijn J."/>
            <person name="Lind A.E."/>
            <person name="van Eijk R."/>
            <person name="Schleper C."/>
            <person name="Guy L."/>
            <person name="Ettema T.J."/>
        </authorList>
    </citation>
    <scope>NUCLEOTIDE SEQUENCE</scope>
</reference>
<comment type="caution">
    <text evidence="1">The sequence shown here is derived from an EMBL/GenBank/DDBJ whole genome shotgun (WGS) entry which is preliminary data.</text>
</comment>
<proteinExistence type="predicted"/>
<sequence length="302" mass="32255">MPPIVHQEWLNQNSVRKYPLSEEATGQDVTDSFEIPNNFIVDMVLPVHSTMNLDVSKFHVLQIAIFGTGISITVGHNGAPVATISVPVATFEPNKTYHLQGVGEFTDVLGKVVIGTLDAILRSAGSYAFDIAGGRIEPSVIVPDIRGVASLCIMENDVCGELIQGDIAFEAGRNIRLIRSDFGSVTILTIDAIDGEGTIADCICDGDIAERSGIKTISGVGPDQQGNVELEGDDCLEIVPLAADSKIRVKDNCSKPCCGCLELQALRDDQERVRDEMLTMQNLAGRLEAVVSAMQSIVAASA</sequence>
<evidence type="ECO:0000313" key="1">
    <source>
        <dbReference type="EMBL" id="KKN53290.1"/>
    </source>
</evidence>
<dbReference type="EMBL" id="LAZR01000978">
    <property type="protein sequence ID" value="KKN53290.1"/>
    <property type="molecule type" value="Genomic_DNA"/>
</dbReference>
<gene>
    <name evidence="1" type="ORF">LCGC14_0603900</name>
</gene>
<dbReference type="AlphaFoldDB" id="A0A0F9R9Y7"/>
<protein>
    <submittedName>
        <fullName evidence="1">Uncharacterized protein</fullName>
    </submittedName>
</protein>